<sequence>MPNSLIPIAPSRHHATVRCRERIPSTKLAEIVATRQRHERAWHTRIIVYTTVYSNIESTLANFSDEIEKEEIVAFKAYLRQAIANFAALAKGSGSGSRGGEDLEKNFPVAIPQIQRPFQTSQNAWVIVARNGQNKARVTPNSNTHITPMSKIRPRRSNKEKSPATPTDKRLFLQLPQEHEWRKFSPAGIREVIVKKLSISPTLIGRIKPVHSGFALSPCSTEAWEKILNAGNGLFLTGAKLEAATNRATHLLTNRAGNTLDLAWSNINNIMAWVGTEGYITIGHLPICGFVPVMGLEPSDLPTSLCIYDQAELVTVPNHKASAPKLTASGVKFRVSKANVLQFIRVVLHWLPQPTIINTVEETESYAQGICWALDSAMKAVGKRPNQKSGRSAYQEAMNGSKRISQAMKFRATVASAKRTHWKKKVEDMKTAQETFRLMRWASSHQVERARILRDSLLARFSASDDPPPFSLSRDAHNPWLEELTELEVRACTIGSGNTGPGADRISVELLATCLQLDVTQLFRACLRLGYHPKCFKLAKVGFLPKNGQDPSSAKGWRPILLLSCLVKVGHQQFEALPKRLANGLVTCVVHDIEEAKSQGRASTFVTLDMQGAFNAVILNRLIWRMQNQGWPKVILRWATSFLKNRKAQVRFLGGVTDPKKLPMRSGNTIACFSYADDVGIFGFGPTISESAAAVHREAEENAVFFDAKKSEVIHFPWRKKGDPIGTTVIGNMINPAEQIR</sequence>
<name>A0A2S4PS33_9PEZI</name>
<evidence type="ECO:0000313" key="2">
    <source>
        <dbReference type="EMBL" id="POS84848.1"/>
    </source>
</evidence>
<dbReference type="STRING" id="225359.A0A2S4PS33"/>
<dbReference type="AlphaFoldDB" id="A0A2S4PS33"/>
<organism evidence="2 3">
    <name type="scientific">Erysiphe pulchra</name>
    <dbReference type="NCBI Taxonomy" id="225359"/>
    <lineage>
        <taxon>Eukaryota</taxon>
        <taxon>Fungi</taxon>
        <taxon>Dikarya</taxon>
        <taxon>Ascomycota</taxon>
        <taxon>Pezizomycotina</taxon>
        <taxon>Leotiomycetes</taxon>
        <taxon>Erysiphales</taxon>
        <taxon>Erysiphaceae</taxon>
        <taxon>Erysiphe</taxon>
    </lineage>
</organism>
<protein>
    <submittedName>
        <fullName evidence="2">Uncharacterized protein</fullName>
    </submittedName>
</protein>
<evidence type="ECO:0000256" key="1">
    <source>
        <dbReference type="SAM" id="MobiDB-lite"/>
    </source>
</evidence>
<feature type="region of interest" description="Disordered" evidence="1">
    <location>
        <begin position="136"/>
        <end position="167"/>
    </location>
</feature>
<dbReference type="EMBL" id="PEDP01000834">
    <property type="protein sequence ID" value="POS84848.1"/>
    <property type="molecule type" value="Genomic_DNA"/>
</dbReference>
<dbReference type="PANTHER" id="PTHR33481">
    <property type="entry name" value="REVERSE TRANSCRIPTASE"/>
    <property type="match status" value="1"/>
</dbReference>
<evidence type="ECO:0000313" key="3">
    <source>
        <dbReference type="Proteomes" id="UP000237438"/>
    </source>
</evidence>
<gene>
    <name evidence="2" type="ORF">EPUL_002434</name>
</gene>
<accession>A0A2S4PS33</accession>
<feature type="compositionally biased region" description="Polar residues" evidence="1">
    <location>
        <begin position="136"/>
        <end position="147"/>
    </location>
</feature>
<keyword evidence="3" id="KW-1185">Reference proteome</keyword>
<dbReference type="Proteomes" id="UP000237438">
    <property type="component" value="Unassembled WGS sequence"/>
</dbReference>
<dbReference type="PANTHER" id="PTHR33481:SF1">
    <property type="entry name" value="ENDONUCLEASE_EXONUCLEASE_PHOSPHATASE DOMAIN-CONTAINING PROTEIN-RELATED"/>
    <property type="match status" value="1"/>
</dbReference>
<feature type="compositionally biased region" description="Basic and acidic residues" evidence="1">
    <location>
        <begin position="157"/>
        <end position="167"/>
    </location>
</feature>
<proteinExistence type="predicted"/>
<reference evidence="2 3" key="1">
    <citation type="submission" date="2017-10" db="EMBL/GenBank/DDBJ databases">
        <title>Development of genomic resources for the powdery mildew, Erysiphe pulchra.</title>
        <authorList>
            <person name="Wadl P.A."/>
            <person name="Mack B.M."/>
            <person name="Moore G."/>
            <person name="Beltz S.B."/>
        </authorList>
    </citation>
    <scope>NUCLEOTIDE SEQUENCE [LARGE SCALE GENOMIC DNA]</scope>
    <source>
        <strain evidence="2">Cflorida</strain>
    </source>
</reference>
<dbReference type="OrthoDB" id="250675at2759"/>
<comment type="caution">
    <text evidence="2">The sequence shown here is derived from an EMBL/GenBank/DDBJ whole genome shotgun (WGS) entry which is preliminary data.</text>
</comment>